<dbReference type="InterPro" id="IPR007484">
    <property type="entry name" value="Peptidase_M28"/>
</dbReference>
<proteinExistence type="predicted"/>
<keyword evidence="1" id="KW-0732">Signal</keyword>
<protein>
    <submittedName>
        <fullName evidence="3">M28 family peptidase</fullName>
    </submittedName>
</protein>
<dbReference type="EMBL" id="DSUT01000013">
    <property type="protein sequence ID" value="HGK27447.1"/>
    <property type="molecule type" value="Genomic_DNA"/>
</dbReference>
<gene>
    <name evidence="3" type="ORF">ENS41_00635</name>
</gene>
<dbReference type="PANTHER" id="PTHR12147">
    <property type="entry name" value="METALLOPEPTIDASE M28 FAMILY MEMBER"/>
    <property type="match status" value="1"/>
</dbReference>
<dbReference type="AlphaFoldDB" id="A0A7C4CB63"/>
<dbReference type="SUPFAM" id="SSF53187">
    <property type="entry name" value="Zn-dependent exopeptidases"/>
    <property type="match status" value="1"/>
</dbReference>
<feature type="signal peptide" evidence="1">
    <location>
        <begin position="1"/>
        <end position="16"/>
    </location>
</feature>
<evidence type="ECO:0000256" key="1">
    <source>
        <dbReference type="SAM" id="SignalP"/>
    </source>
</evidence>
<dbReference type="PANTHER" id="PTHR12147:SF26">
    <property type="entry name" value="PEPTIDASE M28 DOMAIN-CONTAINING PROTEIN"/>
    <property type="match status" value="1"/>
</dbReference>
<dbReference type="GO" id="GO:0006508">
    <property type="term" value="P:proteolysis"/>
    <property type="evidence" value="ECO:0007669"/>
    <property type="project" value="InterPro"/>
</dbReference>
<accession>A0A7C4CB63</accession>
<dbReference type="InterPro" id="IPR045175">
    <property type="entry name" value="M28_fam"/>
</dbReference>
<sequence>MRSLFALLLAATAAFAGPQFLARVDLDASQTVEELPILPVMDLDGYCLVRTDAAGLSRLSSAGFKTAALAEVLPAALYYYVTPGPGFDRSRLSGLGTVLTEDSQGLVLATDESRLLDLNRLPVQLAGIPEVPITLGNPPAPATFPVAESLIQMLVDRVSADSVKASIQRLQDFYTRYSTTESLVAAVNWARERLEAYGCDSTALEHWRTDYAPNVIGVKLGRVNPRPIWVICGHIDNTSDSAPRRCPGSDDNASGTTAVLEACRAFQGIEFEQSVYFVAFSGEEQGLWGSDSFCRRAARRGDSVKAALNFDMISYGRQNRDSLDVIGKTANPACAWLVDSFIANARTYTTLKIRRRLLTNPQPNSDHASFLSRGWPAFCGIERDFTPAYHTLGDTIGPLYFQYCGTNNWLLATEATKAAVATIARFAGAYLPTGTAEPGGLTPPALVKVSPSIGPAPVRLALAGPPPAGTRLEVYSPDGRMLVSVPAVGRMLEWDGNDMSGHQAPAGIYLFRLIGPGFAQTGRAVLTGR</sequence>
<dbReference type="GO" id="GO:0008235">
    <property type="term" value="F:metalloexopeptidase activity"/>
    <property type="evidence" value="ECO:0007669"/>
    <property type="project" value="InterPro"/>
</dbReference>
<evidence type="ECO:0000313" key="3">
    <source>
        <dbReference type="EMBL" id="HGK27447.1"/>
    </source>
</evidence>
<feature type="domain" description="Peptidase M28" evidence="2">
    <location>
        <begin position="215"/>
        <end position="396"/>
    </location>
</feature>
<evidence type="ECO:0000259" key="2">
    <source>
        <dbReference type="Pfam" id="PF04389"/>
    </source>
</evidence>
<comment type="caution">
    <text evidence="3">The sequence shown here is derived from an EMBL/GenBank/DDBJ whole genome shotgun (WGS) entry which is preliminary data.</text>
</comment>
<name>A0A7C4CB63_UNCW3</name>
<reference evidence="3" key="1">
    <citation type="journal article" date="2020" name="mSystems">
        <title>Genome- and Community-Level Interaction Insights into Carbon Utilization and Element Cycling Functions of Hydrothermarchaeota in Hydrothermal Sediment.</title>
        <authorList>
            <person name="Zhou Z."/>
            <person name="Liu Y."/>
            <person name="Xu W."/>
            <person name="Pan J."/>
            <person name="Luo Z.H."/>
            <person name="Li M."/>
        </authorList>
    </citation>
    <scope>NUCLEOTIDE SEQUENCE [LARGE SCALE GENOMIC DNA]</scope>
    <source>
        <strain evidence="3">SpSt-488</strain>
    </source>
</reference>
<feature type="chain" id="PRO_5028188441" evidence="1">
    <location>
        <begin position="17"/>
        <end position="529"/>
    </location>
</feature>
<dbReference type="Pfam" id="PF04389">
    <property type="entry name" value="Peptidase_M28"/>
    <property type="match status" value="1"/>
</dbReference>
<dbReference type="Gene3D" id="3.40.630.10">
    <property type="entry name" value="Zn peptidases"/>
    <property type="match status" value="1"/>
</dbReference>
<organism evidence="3">
    <name type="scientific">candidate division WOR-3 bacterium</name>
    <dbReference type="NCBI Taxonomy" id="2052148"/>
    <lineage>
        <taxon>Bacteria</taxon>
        <taxon>Bacteria division WOR-3</taxon>
    </lineage>
</organism>